<dbReference type="SUPFAM" id="SSF53795">
    <property type="entry name" value="PEP carboxykinase-like"/>
    <property type="match status" value="1"/>
</dbReference>
<evidence type="ECO:0008006" key="3">
    <source>
        <dbReference type="Google" id="ProtNLM"/>
    </source>
</evidence>
<organism evidence="1 2">
    <name type="scientific">Nitrospira tepida</name>
    <dbReference type="NCBI Taxonomy" id="2973512"/>
    <lineage>
        <taxon>Bacteria</taxon>
        <taxon>Pseudomonadati</taxon>
        <taxon>Nitrospirota</taxon>
        <taxon>Nitrospiria</taxon>
        <taxon>Nitrospirales</taxon>
        <taxon>Nitrospiraceae</taxon>
        <taxon>Nitrospira</taxon>
    </lineage>
</organism>
<accession>A0AA86MZG3</accession>
<dbReference type="AlphaFoldDB" id="A0AA86MZG3"/>
<dbReference type="Proteomes" id="UP001179121">
    <property type="component" value="Chromosome"/>
</dbReference>
<reference evidence="1" key="1">
    <citation type="submission" date="2022-10" db="EMBL/GenBank/DDBJ databases">
        <authorList>
            <person name="Koch H."/>
        </authorList>
    </citation>
    <scope>NUCLEOTIDE SEQUENCE</scope>
    <source>
        <strain evidence="1">DNF</strain>
    </source>
</reference>
<dbReference type="RefSeq" id="WP_289268568.1">
    <property type="nucleotide sequence ID" value="NZ_OX365700.1"/>
</dbReference>
<name>A0AA86MZG3_9BACT</name>
<evidence type="ECO:0000313" key="1">
    <source>
        <dbReference type="EMBL" id="CAI4031805.1"/>
    </source>
</evidence>
<dbReference type="InterPro" id="IPR027417">
    <property type="entry name" value="P-loop_NTPase"/>
</dbReference>
<proteinExistence type="predicted"/>
<gene>
    <name evidence="1" type="ORF">DNFV4_02225</name>
</gene>
<dbReference type="Gene3D" id="3.40.50.300">
    <property type="entry name" value="P-loop containing nucleotide triphosphate hydrolases"/>
    <property type="match status" value="1"/>
</dbReference>
<protein>
    <recommendedName>
        <fullName evidence="3">HPr kinase</fullName>
    </recommendedName>
</protein>
<sequence length="333" mass="37153">MTVLGRLMDVPYRYSFADLTVLSDTILPDLAPQSRDSFQAADQEAPLAVTFSNRSSRFPPPDRWLARIGRRRRPWMCSGLTKQGYLLRFPGVADFLLDPDGRTVQGRPDGRTTKRHVAHVLLDHALPLALSLRQKTVLHASAVATEHGCCLFIGPSGSGKSTLAASFLADGADLLSDDCVMLTERFGTVWAIPTYTSLRLWSDSFRRLALSRPAEPIRFGSSFKHSVLLAAGGSRRAYPVRRIYQLTPLPERRRGQTGAFGVAIARLSPREGLMQLLTSLRRVNIMDPAGLIQAMDDLGRIVELVPVKRLNVPRRYDRLDEVRQVVRRDLPQS</sequence>
<keyword evidence="2" id="KW-1185">Reference proteome</keyword>
<evidence type="ECO:0000313" key="2">
    <source>
        <dbReference type="Proteomes" id="UP001179121"/>
    </source>
</evidence>
<dbReference type="EMBL" id="OX365700">
    <property type="protein sequence ID" value="CAI4031805.1"/>
    <property type="molecule type" value="Genomic_DNA"/>
</dbReference>
<dbReference type="KEGG" id="nti:DNFV4_02225"/>